<keyword evidence="4 9" id="KW-0547">Nucleotide-binding</keyword>
<dbReference type="PANTHER" id="PTHR43284:SF1">
    <property type="entry name" value="ASPARAGINE SYNTHETASE"/>
    <property type="match status" value="1"/>
</dbReference>
<proteinExistence type="inferred from homology"/>
<dbReference type="RefSeq" id="WP_057840890.1">
    <property type="nucleotide sequence ID" value="NZ_LLXZ01000231.1"/>
</dbReference>
<dbReference type="STRING" id="280332.CQ12_30435"/>
<sequence>MCGICGVVNMRKDEPVSPAVLTRMNAPLEHRGPDDCGFHMDGFVGLGHRRLSVLDIENGRQPIANEDGSVWVTYNGEIYNYPELREDLARRGHRFRTRCDTEVIVHAYEEYGEGCVLHFNGMFAFALWDRRRDLLLMARDRLGIKPLYYATRGGQFVFASEIKAILAHPIINAVVDFNALAESLLCTTLLDSKTMFKDVHSVPPGSIVVVQEGLVRKHRYWSLERDSLRHGDSFDECRDRVRHLLNSAIRMEMVSDMPLGTLLSGGLDSSLVSALAAKHATGCLKTFSMDYDLNAKAHGHKSDPHYARMVARAYGTDHTEFFFRPDEYFDVLKDVTWHVEKPVELTSPSLYLLYRGVKPTATVVMSGEGADELFAGYYFFLDGEEPSTQFPWAPYVDKVCALLDPAFQRETACSDRIRSTLAQEMGALDTDDALNKRLYLFLKYYLVDMLERLDKTSMASGVESRVPFLDHRLVEYVVQMPSAFKSTAKSEKILLKHIAEDLLPLPVVARKKRPVPIPIDAATLVAERNRAERLVRSTNSKIGHYFDADKVSEFLRKRGPCAANDDLAVYRTAHALIALDAWHAAFGVAA</sequence>
<evidence type="ECO:0000313" key="12">
    <source>
        <dbReference type="EMBL" id="KRQ92935.1"/>
    </source>
</evidence>
<feature type="binding site" evidence="9">
    <location>
        <position position="100"/>
    </location>
    <ligand>
        <name>L-glutamine</name>
        <dbReference type="ChEBI" id="CHEBI:58359"/>
    </ligand>
</feature>
<evidence type="ECO:0000313" key="13">
    <source>
        <dbReference type="Proteomes" id="UP000050863"/>
    </source>
</evidence>
<dbReference type="PROSITE" id="PS51278">
    <property type="entry name" value="GATASE_TYPE_2"/>
    <property type="match status" value="1"/>
</dbReference>
<dbReference type="SUPFAM" id="SSF56235">
    <property type="entry name" value="N-terminal nucleophile aminohydrolases (Ntn hydrolases)"/>
    <property type="match status" value="1"/>
</dbReference>
<feature type="active site" description="For GATase activity" evidence="8">
    <location>
        <position position="2"/>
    </location>
</feature>
<comment type="pathway">
    <text evidence="1">Amino-acid biosynthesis; L-asparagine biosynthesis; L-asparagine from L-aspartate (L-Gln route): step 1/1.</text>
</comment>
<keyword evidence="13" id="KW-1185">Reference proteome</keyword>
<dbReference type="Gene3D" id="3.40.50.620">
    <property type="entry name" value="HUPs"/>
    <property type="match status" value="1"/>
</dbReference>
<evidence type="ECO:0000256" key="1">
    <source>
        <dbReference type="ARBA" id="ARBA00005187"/>
    </source>
</evidence>
<dbReference type="InterPro" id="IPR029055">
    <property type="entry name" value="Ntn_hydrolases_N"/>
</dbReference>
<dbReference type="Pfam" id="PF00733">
    <property type="entry name" value="Asn_synthase"/>
    <property type="match status" value="1"/>
</dbReference>
<evidence type="ECO:0000256" key="2">
    <source>
        <dbReference type="ARBA" id="ARBA00005752"/>
    </source>
</evidence>
<dbReference type="PANTHER" id="PTHR43284">
    <property type="entry name" value="ASPARAGINE SYNTHETASE (GLUTAMINE-HYDROLYZING)"/>
    <property type="match status" value="1"/>
</dbReference>
<keyword evidence="8" id="KW-0061">Asparagine biosynthesis</keyword>
<organism evidence="12 13">
    <name type="scientific">Bradyrhizobium jicamae</name>
    <dbReference type="NCBI Taxonomy" id="280332"/>
    <lineage>
        <taxon>Bacteria</taxon>
        <taxon>Pseudomonadati</taxon>
        <taxon>Pseudomonadota</taxon>
        <taxon>Alphaproteobacteria</taxon>
        <taxon>Hyphomicrobiales</taxon>
        <taxon>Nitrobacteraceae</taxon>
        <taxon>Bradyrhizobium</taxon>
    </lineage>
</organism>
<dbReference type="CDD" id="cd01991">
    <property type="entry name" value="Asn_synthase_B_C"/>
    <property type="match status" value="1"/>
</dbReference>
<dbReference type="NCBIfam" id="TIGR01536">
    <property type="entry name" value="asn_synth_AEB"/>
    <property type="match status" value="1"/>
</dbReference>
<evidence type="ECO:0000256" key="7">
    <source>
        <dbReference type="ARBA" id="ARBA00048741"/>
    </source>
</evidence>
<dbReference type="SUPFAM" id="SSF52402">
    <property type="entry name" value="Adenine nucleotide alpha hydrolases-like"/>
    <property type="match status" value="1"/>
</dbReference>
<reference evidence="12 13" key="1">
    <citation type="submission" date="2014-03" db="EMBL/GenBank/DDBJ databases">
        <title>Bradyrhizobium valentinum sp. nov., isolated from effective nodules of Lupinus mariae-josephae, a lupine endemic of basic-lime soils in Eastern Spain.</title>
        <authorList>
            <person name="Duran D."/>
            <person name="Rey L."/>
            <person name="Navarro A."/>
            <person name="Busquets A."/>
            <person name="Imperial J."/>
            <person name="Ruiz-Argueso T."/>
        </authorList>
    </citation>
    <scope>NUCLEOTIDE SEQUENCE [LARGE SCALE GENOMIC DNA]</scope>
    <source>
        <strain evidence="12 13">PAC68</strain>
    </source>
</reference>
<dbReference type="InterPro" id="IPR014729">
    <property type="entry name" value="Rossmann-like_a/b/a_fold"/>
</dbReference>
<evidence type="ECO:0000256" key="6">
    <source>
        <dbReference type="ARBA" id="ARBA00022962"/>
    </source>
</evidence>
<accession>A0A0R3KBQ9</accession>
<feature type="domain" description="Glutamine amidotransferase type-2" evidence="11">
    <location>
        <begin position="2"/>
        <end position="213"/>
    </location>
</feature>
<evidence type="ECO:0000256" key="4">
    <source>
        <dbReference type="ARBA" id="ARBA00022741"/>
    </source>
</evidence>
<keyword evidence="5 9" id="KW-0067">ATP-binding</keyword>
<dbReference type="EC" id="6.3.5.4" evidence="3"/>
<comment type="caution">
    <text evidence="12">The sequence shown here is derived from an EMBL/GenBank/DDBJ whole genome shotgun (WGS) entry which is preliminary data.</text>
</comment>
<protein>
    <recommendedName>
        <fullName evidence="3">asparagine synthase (glutamine-hydrolyzing)</fullName>
        <ecNumber evidence="3">6.3.5.4</ecNumber>
    </recommendedName>
</protein>
<dbReference type="InterPro" id="IPR017932">
    <property type="entry name" value="GATase_2_dom"/>
</dbReference>
<dbReference type="Gene3D" id="3.60.20.10">
    <property type="entry name" value="Glutamine Phosphoribosylpyrophosphate, subunit 1, domain 1"/>
    <property type="match status" value="1"/>
</dbReference>
<dbReference type="InterPro" id="IPR006426">
    <property type="entry name" value="Asn_synth_AEB"/>
</dbReference>
<dbReference type="InterPro" id="IPR001962">
    <property type="entry name" value="Asn_synthase"/>
</dbReference>
<dbReference type="EMBL" id="LLXZ01000231">
    <property type="protein sequence ID" value="KRQ92935.1"/>
    <property type="molecule type" value="Genomic_DNA"/>
</dbReference>
<name>A0A0R3KBQ9_9BRAD</name>
<keyword evidence="8" id="KW-0028">Amino-acid biosynthesis</keyword>
<dbReference type="GO" id="GO:0005524">
    <property type="term" value="F:ATP binding"/>
    <property type="evidence" value="ECO:0007669"/>
    <property type="project" value="UniProtKB-KW"/>
</dbReference>
<dbReference type="OrthoDB" id="9763290at2"/>
<dbReference type="PIRSF" id="PIRSF001589">
    <property type="entry name" value="Asn_synthetase_glu-h"/>
    <property type="match status" value="1"/>
</dbReference>
<feature type="binding site" evidence="9">
    <location>
        <begin position="366"/>
        <end position="367"/>
    </location>
    <ligand>
        <name>ATP</name>
        <dbReference type="ChEBI" id="CHEBI:30616"/>
    </ligand>
</feature>
<comment type="catalytic activity">
    <reaction evidence="7">
        <text>L-aspartate + L-glutamine + ATP + H2O = L-asparagine + L-glutamate + AMP + diphosphate + H(+)</text>
        <dbReference type="Rhea" id="RHEA:12228"/>
        <dbReference type="ChEBI" id="CHEBI:15377"/>
        <dbReference type="ChEBI" id="CHEBI:15378"/>
        <dbReference type="ChEBI" id="CHEBI:29985"/>
        <dbReference type="ChEBI" id="CHEBI:29991"/>
        <dbReference type="ChEBI" id="CHEBI:30616"/>
        <dbReference type="ChEBI" id="CHEBI:33019"/>
        <dbReference type="ChEBI" id="CHEBI:58048"/>
        <dbReference type="ChEBI" id="CHEBI:58359"/>
        <dbReference type="ChEBI" id="CHEBI:456215"/>
        <dbReference type="EC" id="6.3.5.4"/>
    </reaction>
</comment>
<comment type="similarity">
    <text evidence="2">Belongs to the asparagine synthetase family.</text>
</comment>
<evidence type="ECO:0000256" key="10">
    <source>
        <dbReference type="PIRSR" id="PIRSR001589-3"/>
    </source>
</evidence>
<evidence type="ECO:0000256" key="9">
    <source>
        <dbReference type="PIRSR" id="PIRSR001589-2"/>
    </source>
</evidence>
<dbReference type="InterPro" id="IPR033738">
    <property type="entry name" value="AsnB_N"/>
</dbReference>
<dbReference type="AlphaFoldDB" id="A0A0R3KBQ9"/>
<evidence type="ECO:0000256" key="8">
    <source>
        <dbReference type="PIRSR" id="PIRSR001589-1"/>
    </source>
</evidence>
<dbReference type="Proteomes" id="UP000050863">
    <property type="component" value="Unassembled WGS sequence"/>
</dbReference>
<dbReference type="CDD" id="cd00712">
    <property type="entry name" value="AsnB"/>
    <property type="match status" value="1"/>
</dbReference>
<dbReference type="InterPro" id="IPR051786">
    <property type="entry name" value="ASN_synthetase/amidase"/>
</dbReference>
<dbReference type="Pfam" id="PF13537">
    <property type="entry name" value="GATase_7"/>
    <property type="match status" value="1"/>
</dbReference>
<feature type="binding site" evidence="9">
    <location>
        <position position="262"/>
    </location>
    <ligand>
        <name>ATP</name>
        <dbReference type="ChEBI" id="CHEBI:30616"/>
    </ligand>
</feature>
<dbReference type="GO" id="GO:0004066">
    <property type="term" value="F:asparagine synthase (glutamine-hydrolyzing) activity"/>
    <property type="evidence" value="ECO:0007669"/>
    <property type="project" value="UniProtKB-EC"/>
</dbReference>
<gene>
    <name evidence="12" type="ORF">CQ12_30435</name>
</gene>
<evidence type="ECO:0000256" key="5">
    <source>
        <dbReference type="ARBA" id="ARBA00022840"/>
    </source>
</evidence>
<feature type="site" description="Important for beta-aspartyl-AMP intermediate formation" evidence="10">
    <location>
        <position position="368"/>
    </location>
</feature>
<keyword evidence="6 8" id="KW-0315">Glutamine amidotransferase</keyword>
<dbReference type="GO" id="GO:0006529">
    <property type="term" value="P:asparagine biosynthetic process"/>
    <property type="evidence" value="ECO:0007669"/>
    <property type="project" value="UniProtKB-KW"/>
</dbReference>
<evidence type="ECO:0000259" key="11">
    <source>
        <dbReference type="PROSITE" id="PS51278"/>
    </source>
</evidence>
<evidence type="ECO:0000256" key="3">
    <source>
        <dbReference type="ARBA" id="ARBA00012737"/>
    </source>
</evidence>